<keyword evidence="1" id="KW-0812">Transmembrane</keyword>
<reference evidence="2" key="1">
    <citation type="journal article" date="2022" name="Int. J. Mol. Sci.">
        <title>Draft Genome of Tanacetum Coccineum: Genomic Comparison of Closely Related Tanacetum-Family Plants.</title>
        <authorList>
            <person name="Yamashiro T."/>
            <person name="Shiraishi A."/>
            <person name="Nakayama K."/>
            <person name="Satake H."/>
        </authorList>
    </citation>
    <scope>NUCLEOTIDE SEQUENCE</scope>
</reference>
<organism evidence="2 3">
    <name type="scientific">Tanacetum coccineum</name>
    <dbReference type="NCBI Taxonomy" id="301880"/>
    <lineage>
        <taxon>Eukaryota</taxon>
        <taxon>Viridiplantae</taxon>
        <taxon>Streptophyta</taxon>
        <taxon>Embryophyta</taxon>
        <taxon>Tracheophyta</taxon>
        <taxon>Spermatophyta</taxon>
        <taxon>Magnoliopsida</taxon>
        <taxon>eudicotyledons</taxon>
        <taxon>Gunneridae</taxon>
        <taxon>Pentapetalae</taxon>
        <taxon>asterids</taxon>
        <taxon>campanulids</taxon>
        <taxon>Asterales</taxon>
        <taxon>Asteraceae</taxon>
        <taxon>Asteroideae</taxon>
        <taxon>Anthemideae</taxon>
        <taxon>Anthemidinae</taxon>
        <taxon>Tanacetum</taxon>
    </lineage>
</organism>
<feature type="transmembrane region" description="Helical" evidence="1">
    <location>
        <begin position="77"/>
        <end position="99"/>
    </location>
</feature>
<gene>
    <name evidence="2" type="ORF">Tco_0951561</name>
</gene>
<evidence type="ECO:0000313" key="2">
    <source>
        <dbReference type="EMBL" id="GJT42846.1"/>
    </source>
</evidence>
<accession>A0ABQ5DUH1</accession>
<keyword evidence="3" id="KW-1185">Reference proteome</keyword>
<sequence>MGGSSSQQHTHQQLVLDEEVLRVLDEEALRETATTVDEQEIGDEYLTEKQQQQLVRDEEALRETFEEEARAEKEIKLVAILLLNLGITLIAADLEQFIILGNA</sequence>
<keyword evidence="1" id="KW-1133">Transmembrane helix</keyword>
<dbReference type="Proteomes" id="UP001151760">
    <property type="component" value="Unassembled WGS sequence"/>
</dbReference>
<dbReference type="EMBL" id="BQNB010015680">
    <property type="protein sequence ID" value="GJT42846.1"/>
    <property type="molecule type" value="Genomic_DNA"/>
</dbReference>
<proteinExistence type="predicted"/>
<reference evidence="2" key="2">
    <citation type="submission" date="2022-01" db="EMBL/GenBank/DDBJ databases">
        <authorList>
            <person name="Yamashiro T."/>
            <person name="Shiraishi A."/>
            <person name="Satake H."/>
            <person name="Nakayama K."/>
        </authorList>
    </citation>
    <scope>NUCLEOTIDE SEQUENCE</scope>
</reference>
<comment type="caution">
    <text evidence="2">The sequence shown here is derived from an EMBL/GenBank/DDBJ whole genome shotgun (WGS) entry which is preliminary data.</text>
</comment>
<evidence type="ECO:0000256" key="1">
    <source>
        <dbReference type="SAM" id="Phobius"/>
    </source>
</evidence>
<evidence type="ECO:0000313" key="3">
    <source>
        <dbReference type="Proteomes" id="UP001151760"/>
    </source>
</evidence>
<keyword evidence="1" id="KW-0472">Membrane</keyword>
<protein>
    <submittedName>
        <fullName evidence="2">Uncharacterized protein</fullName>
    </submittedName>
</protein>
<name>A0ABQ5DUH1_9ASTR</name>